<keyword evidence="10" id="KW-1185">Reference proteome</keyword>
<comment type="caution">
    <text evidence="9">The sequence shown here is derived from an EMBL/GenBank/DDBJ whole genome shotgun (WGS) entry which is preliminary data.</text>
</comment>
<dbReference type="GO" id="GO:0015744">
    <property type="term" value="P:succinate transport"/>
    <property type="evidence" value="ECO:0007669"/>
    <property type="project" value="TreeGrafter"/>
</dbReference>
<keyword evidence="6" id="KW-0472">Membrane</keyword>
<evidence type="ECO:0000256" key="2">
    <source>
        <dbReference type="ARBA" id="ARBA00022475"/>
    </source>
</evidence>
<evidence type="ECO:0000256" key="1">
    <source>
        <dbReference type="ARBA" id="ARBA00004651"/>
    </source>
</evidence>
<accession>A0A2H6CM33</accession>
<dbReference type="AlphaFoldDB" id="A0A2H6CM33"/>
<evidence type="ECO:0000256" key="3">
    <source>
        <dbReference type="ARBA" id="ARBA00022519"/>
    </source>
</evidence>
<dbReference type="RefSeq" id="WP_014124214.1">
    <property type="nucleotide sequence ID" value="NZ_BAABQP010000027.1"/>
</dbReference>
<dbReference type="GeneID" id="64054567"/>
<protein>
    <recommendedName>
        <fullName evidence="8">Threonine/Serine exporter ThrE domain-containing protein</fullName>
    </recommendedName>
</protein>
<comment type="subcellular location">
    <subcellularLocation>
        <location evidence="1">Cell membrane</location>
        <topology evidence="1">Multi-pass membrane protein</topology>
    </subcellularLocation>
</comment>
<keyword evidence="5" id="KW-1133">Transmembrane helix</keyword>
<name>A0A2H6CM33_TETHA</name>
<keyword evidence="3" id="KW-0997">Cell inner membrane</keyword>
<gene>
    <name evidence="9" type="ORF">TEHN7118_0494</name>
</gene>
<feature type="domain" description="Threonine/Serine exporter ThrE" evidence="8">
    <location>
        <begin position="7"/>
        <end position="134"/>
    </location>
</feature>
<dbReference type="InterPro" id="IPR024528">
    <property type="entry name" value="ThrE_2"/>
</dbReference>
<dbReference type="Proteomes" id="UP000236214">
    <property type="component" value="Unassembled WGS sequence"/>
</dbReference>
<dbReference type="PANTHER" id="PTHR34390:SF1">
    <property type="entry name" value="SUCCINATE TRANSPORTER SUBUNIT YJJB-RELATED"/>
    <property type="match status" value="1"/>
</dbReference>
<organism evidence="9 10">
    <name type="scientific">Tetragenococcus halophilus subsp. halophilus</name>
    <dbReference type="NCBI Taxonomy" id="1513897"/>
    <lineage>
        <taxon>Bacteria</taxon>
        <taxon>Bacillati</taxon>
        <taxon>Bacillota</taxon>
        <taxon>Bacilli</taxon>
        <taxon>Lactobacillales</taxon>
        <taxon>Enterococcaceae</taxon>
        <taxon>Tetragenococcus</taxon>
    </lineage>
</organism>
<comment type="similarity">
    <text evidence="7">Belongs to the ThrE exporter (TC 2.A.79) family.</text>
</comment>
<evidence type="ECO:0000256" key="4">
    <source>
        <dbReference type="ARBA" id="ARBA00022692"/>
    </source>
</evidence>
<sequence>MTFLLHFSFSFFSSVAFGFIANIPRRALLASGFTGAVGWMIYFYLNQLFHNIAFPNFAAAFIIGCLSIFFSKKKKMPMIIFYIPGLIPLVPGGPSYEAVRAFALEDPNAGFQKLMVVTTTAISIAGGLMVTSLVEQIINKWLRFRRV</sequence>
<evidence type="ECO:0000256" key="5">
    <source>
        <dbReference type="ARBA" id="ARBA00022989"/>
    </source>
</evidence>
<dbReference type="InterPro" id="IPR050539">
    <property type="entry name" value="ThrE_Dicarb/AminoAcid_Exp"/>
</dbReference>
<keyword evidence="2" id="KW-1003">Cell membrane</keyword>
<evidence type="ECO:0000256" key="6">
    <source>
        <dbReference type="ARBA" id="ARBA00023136"/>
    </source>
</evidence>
<evidence type="ECO:0000256" key="7">
    <source>
        <dbReference type="ARBA" id="ARBA00034125"/>
    </source>
</evidence>
<evidence type="ECO:0000313" key="10">
    <source>
        <dbReference type="Proteomes" id="UP000236214"/>
    </source>
</evidence>
<evidence type="ECO:0000259" key="8">
    <source>
        <dbReference type="Pfam" id="PF12821"/>
    </source>
</evidence>
<reference evidence="9 10" key="1">
    <citation type="submission" date="2016-05" db="EMBL/GenBank/DDBJ databases">
        <title>Whole genome sequencing of Tetragenococcus halophilus subsp. halophilus NISL 7118.</title>
        <authorList>
            <person name="Shiwa Y."/>
            <person name="Nishimura I."/>
            <person name="Yoshikawa H."/>
            <person name="Koyama Y."/>
            <person name="Oguma T."/>
        </authorList>
    </citation>
    <scope>NUCLEOTIDE SEQUENCE [LARGE SCALE GENOMIC DNA]</scope>
    <source>
        <strain evidence="9 10">NISL 7118</strain>
    </source>
</reference>
<evidence type="ECO:0000313" key="9">
    <source>
        <dbReference type="EMBL" id="GBD67688.1"/>
    </source>
</evidence>
<dbReference type="Pfam" id="PF12821">
    <property type="entry name" value="ThrE_2"/>
    <property type="match status" value="1"/>
</dbReference>
<keyword evidence="4" id="KW-0812">Transmembrane</keyword>
<dbReference type="GO" id="GO:0005886">
    <property type="term" value="C:plasma membrane"/>
    <property type="evidence" value="ECO:0007669"/>
    <property type="project" value="UniProtKB-SubCell"/>
</dbReference>
<dbReference type="EMBL" id="BDEC01000017">
    <property type="protein sequence ID" value="GBD67688.1"/>
    <property type="molecule type" value="Genomic_DNA"/>
</dbReference>
<proteinExistence type="inferred from homology"/>
<dbReference type="PANTHER" id="PTHR34390">
    <property type="entry name" value="UPF0442 PROTEIN YJJB-RELATED"/>
    <property type="match status" value="1"/>
</dbReference>